<reference evidence="1" key="1">
    <citation type="submission" date="2022-04" db="EMBL/GenBank/DDBJ databases">
        <title>A functionally conserved STORR gene fusion in Papaver species that diverged 16.8 million years ago.</title>
        <authorList>
            <person name="Catania T."/>
        </authorList>
    </citation>
    <scope>NUCLEOTIDE SEQUENCE</scope>
    <source>
        <strain evidence="1">S-188037</strain>
    </source>
</reference>
<proteinExistence type="predicted"/>
<organism evidence="1 2">
    <name type="scientific">Papaver atlanticum</name>
    <dbReference type="NCBI Taxonomy" id="357466"/>
    <lineage>
        <taxon>Eukaryota</taxon>
        <taxon>Viridiplantae</taxon>
        <taxon>Streptophyta</taxon>
        <taxon>Embryophyta</taxon>
        <taxon>Tracheophyta</taxon>
        <taxon>Spermatophyta</taxon>
        <taxon>Magnoliopsida</taxon>
        <taxon>Ranunculales</taxon>
        <taxon>Papaveraceae</taxon>
        <taxon>Papaveroideae</taxon>
        <taxon>Papaver</taxon>
    </lineage>
</organism>
<protein>
    <submittedName>
        <fullName evidence="1">Uncharacterized protein</fullName>
    </submittedName>
</protein>
<keyword evidence="2" id="KW-1185">Reference proteome</keyword>
<dbReference type="EMBL" id="JAJJMB010000931">
    <property type="protein sequence ID" value="KAI3960462.1"/>
    <property type="molecule type" value="Genomic_DNA"/>
</dbReference>
<dbReference type="AlphaFoldDB" id="A0AAD4TKT7"/>
<evidence type="ECO:0000313" key="2">
    <source>
        <dbReference type="Proteomes" id="UP001202328"/>
    </source>
</evidence>
<evidence type="ECO:0000313" key="1">
    <source>
        <dbReference type="EMBL" id="KAI3960462.1"/>
    </source>
</evidence>
<dbReference type="Proteomes" id="UP001202328">
    <property type="component" value="Unassembled WGS sequence"/>
</dbReference>
<name>A0AAD4TKT7_9MAGN</name>
<comment type="caution">
    <text evidence="1">The sequence shown here is derived from an EMBL/GenBank/DDBJ whole genome shotgun (WGS) entry which is preliminary data.</text>
</comment>
<accession>A0AAD4TKT7</accession>
<gene>
    <name evidence="1" type="ORF">MKW98_002961</name>
</gene>
<sequence>MDAKSVSTDTSWPRSQMNITKTIIQQRNSVQRLRSSCLHINKPNNAEYTIIAIIGFKRRKRIEKLTEPVFNKVKGICFLHCWLPRVSFSFSPESGFRFGNFSSFNQVVFHDARQSLNARLLLFRCLQCGWVNYPSQGHASRKGSYTFLSNFCLYASSSG</sequence>